<dbReference type="CDD" id="cd01335">
    <property type="entry name" value="Radical_SAM"/>
    <property type="match status" value="1"/>
</dbReference>
<evidence type="ECO:0000313" key="9">
    <source>
        <dbReference type="Proteomes" id="UP000810252"/>
    </source>
</evidence>
<dbReference type="AlphaFoldDB" id="A0A9D9EJV1"/>
<comment type="similarity">
    <text evidence="6">Belongs to the radical SAM superfamily. Anaerobic sulfatase-maturating enzyme family.</text>
</comment>
<dbReference type="SUPFAM" id="SSF102114">
    <property type="entry name" value="Radical SAM enzymes"/>
    <property type="match status" value="1"/>
</dbReference>
<dbReference type="GO" id="GO:0016491">
    <property type="term" value="F:oxidoreductase activity"/>
    <property type="evidence" value="ECO:0007669"/>
    <property type="project" value="InterPro"/>
</dbReference>
<sequence length="432" mass="49194">MTEFQYLHKNEIYPLPLKNGYLVYAPLSSMVMSLSADEVSRLENYLSGTVDDSEAAELLAYIVNERSNHRTIISKHSPGEIHKLTILPTHQCNFNCCYCYSAEGRENKSLSMETAKAMIDYFISKKRTSLSDLWLAILGGGEPFLTPQLTARVIDYACQKAKEEGFNLGIGLTTNGSIYNEELAQCMIANKVSLGVSFEILKDIQNQQRCQYDKVVSVVQRYMDKGVDITIKSIITPSNVHLISEMVNELHRLFPKVHKYKLQIVEDAVIFANLQEMKQFYIDFTNNFFHAEEIGKRLNIDVYVLASKYVDMLVEHYCGGEMCLTPDGTITICHRFSSVREKGYSQSVYGKVDDNGIVCINNERFRRLISHDINARKICKHCFVKWHCGGGCLAQYSIYNDEQLATICEWTKSFIKEILMRRLAAASGEDVM</sequence>
<dbReference type="SFLD" id="SFLDG01067">
    <property type="entry name" value="SPASM/twitch_domain_containing"/>
    <property type="match status" value="1"/>
</dbReference>
<evidence type="ECO:0000256" key="3">
    <source>
        <dbReference type="ARBA" id="ARBA00022723"/>
    </source>
</evidence>
<feature type="domain" description="Radical SAM core" evidence="7">
    <location>
        <begin position="76"/>
        <end position="301"/>
    </location>
</feature>
<dbReference type="InterPro" id="IPR023885">
    <property type="entry name" value="4Fe4S-binding_SPASM_dom"/>
</dbReference>
<keyword evidence="5" id="KW-0411">Iron-sulfur</keyword>
<evidence type="ECO:0000313" key="8">
    <source>
        <dbReference type="EMBL" id="MBO8447905.1"/>
    </source>
</evidence>
<evidence type="ECO:0000256" key="2">
    <source>
        <dbReference type="ARBA" id="ARBA00022691"/>
    </source>
</evidence>
<dbReference type="EMBL" id="JADIMQ010000018">
    <property type="protein sequence ID" value="MBO8447905.1"/>
    <property type="molecule type" value="Genomic_DNA"/>
</dbReference>
<evidence type="ECO:0000256" key="5">
    <source>
        <dbReference type="ARBA" id="ARBA00023014"/>
    </source>
</evidence>
<dbReference type="GO" id="GO:0046872">
    <property type="term" value="F:metal ion binding"/>
    <property type="evidence" value="ECO:0007669"/>
    <property type="project" value="UniProtKB-KW"/>
</dbReference>
<dbReference type="Pfam" id="PF04055">
    <property type="entry name" value="Radical_SAM"/>
    <property type="match status" value="1"/>
</dbReference>
<dbReference type="Gene3D" id="3.20.20.70">
    <property type="entry name" value="Aldolase class I"/>
    <property type="match status" value="1"/>
</dbReference>
<proteinExistence type="inferred from homology"/>
<reference evidence="8" key="2">
    <citation type="journal article" date="2021" name="PeerJ">
        <title>Extensive microbial diversity within the chicken gut microbiome revealed by metagenomics and culture.</title>
        <authorList>
            <person name="Gilroy R."/>
            <person name="Ravi A."/>
            <person name="Getino M."/>
            <person name="Pursley I."/>
            <person name="Horton D.L."/>
            <person name="Alikhan N.F."/>
            <person name="Baker D."/>
            <person name="Gharbi K."/>
            <person name="Hall N."/>
            <person name="Watson M."/>
            <person name="Adriaenssens E.M."/>
            <person name="Foster-Nyarko E."/>
            <person name="Jarju S."/>
            <person name="Secka A."/>
            <person name="Antonio M."/>
            <person name="Oren A."/>
            <person name="Chaudhuri R.R."/>
            <person name="La Ragione R."/>
            <person name="Hildebrand F."/>
            <person name="Pallen M.J."/>
        </authorList>
    </citation>
    <scope>NUCLEOTIDE SEQUENCE</scope>
    <source>
        <strain evidence="8">20514</strain>
    </source>
</reference>
<dbReference type="InterPro" id="IPR023867">
    <property type="entry name" value="Sulphatase_maturase_rSAM"/>
</dbReference>
<accession>A0A9D9EJV1</accession>
<dbReference type="NCBIfam" id="TIGR04085">
    <property type="entry name" value="rSAM_more_4Fe4S"/>
    <property type="match status" value="1"/>
</dbReference>
<reference evidence="8" key="1">
    <citation type="submission" date="2020-10" db="EMBL/GenBank/DDBJ databases">
        <authorList>
            <person name="Gilroy R."/>
        </authorList>
    </citation>
    <scope>NUCLEOTIDE SEQUENCE</scope>
    <source>
        <strain evidence="8">20514</strain>
    </source>
</reference>
<dbReference type="InterPro" id="IPR058240">
    <property type="entry name" value="rSAM_sf"/>
</dbReference>
<dbReference type="GO" id="GO:0051536">
    <property type="term" value="F:iron-sulfur cluster binding"/>
    <property type="evidence" value="ECO:0007669"/>
    <property type="project" value="UniProtKB-KW"/>
</dbReference>
<keyword evidence="3" id="KW-0479">Metal-binding</keyword>
<dbReference type="PANTHER" id="PTHR43273">
    <property type="entry name" value="ANAEROBIC SULFATASE-MATURATING ENZYME HOMOLOG ASLB-RELATED"/>
    <property type="match status" value="1"/>
</dbReference>
<name>A0A9D9EJV1_9BACT</name>
<keyword evidence="4" id="KW-0408">Iron</keyword>
<evidence type="ECO:0000256" key="6">
    <source>
        <dbReference type="ARBA" id="ARBA00023601"/>
    </source>
</evidence>
<dbReference type="Proteomes" id="UP000810252">
    <property type="component" value="Unassembled WGS sequence"/>
</dbReference>
<keyword evidence="2" id="KW-0949">S-adenosyl-L-methionine</keyword>
<protein>
    <submittedName>
        <fullName evidence="8">Radical SAM protein</fullName>
    </submittedName>
</protein>
<dbReference type="InterPro" id="IPR007197">
    <property type="entry name" value="rSAM"/>
</dbReference>
<dbReference type="PROSITE" id="PS51918">
    <property type="entry name" value="RADICAL_SAM"/>
    <property type="match status" value="1"/>
</dbReference>
<evidence type="ECO:0000259" key="7">
    <source>
        <dbReference type="PROSITE" id="PS51918"/>
    </source>
</evidence>
<gene>
    <name evidence="8" type="ORF">IAC29_01370</name>
</gene>
<organism evidence="8 9">
    <name type="scientific">Candidatus Cryptobacteroides merdigallinarum</name>
    <dbReference type="NCBI Taxonomy" id="2840770"/>
    <lineage>
        <taxon>Bacteria</taxon>
        <taxon>Pseudomonadati</taxon>
        <taxon>Bacteroidota</taxon>
        <taxon>Bacteroidia</taxon>
        <taxon>Bacteroidales</taxon>
        <taxon>Candidatus Cryptobacteroides</taxon>
    </lineage>
</organism>
<evidence type="ECO:0000256" key="1">
    <source>
        <dbReference type="ARBA" id="ARBA00001966"/>
    </source>
</evidence>
<comment type="caution">
    <text evidence="8">The sequence shown here is derived from an EMBL/GenBank/DDBJ whole genome shotgun (WGS) entry which is preliminary data.</text>
</comment>
<dbReference type="InterPro" id="IPR013785">
    <property type="entry name" value="Aldolase_TIM"/>
</dbReference>
<comment type="cofactor">
    <cofactor evidence="1">
        <name>[4Fe-4S] cluster</name>
        <dbReference type="ChEBI" id="CHEBI:49883"/>
    </cofactor>
</comment>
<dbReference type="SFLD" id="SFLDS00029">
    <property type="entry name" value="Radical_SAM"/>
    <property type="match status" value="1"/>
</dbReference>
<evidence type="ECO:0000256" key="4">
    <source>
        <dbReference type="ARBA" id="ARBA00023004"/>
    </source>
</evidence>
<dbReference type="PANTHER" id="PTHR43273:SF3">
    <property type="entry name" value="ANAEROBIC SULFATASE-MATURATING ENZYME HOMOLOG ASLB-RELATED"/>
    <property type="match status" value="1"/>
</dbReference>